<feature type="compositionally biased region" description="Polar residues" evidence="1">
    <location>
        <begin position="108"/>
        <end position="140"/>
    </location>
</feature>
<evidence type="ECO:0000259" key="2">
    <source>
        <dbReference type="Pfam" id="PF07484"/>
    </source>
</evidence>
<dbReference type="eggNOG" id="COG4675">
    <property type="taxonomic scope" value="Bacteria"/>
</dbReference>
<dbReference type="InterPro" id="IPR037053">
    <property type="entry name" value="Phage_tail_collar_dom_sf"/>
</dbReference>
<organism evidence="3 4">
    <name type="scientific">Nitrobacter hamburgensis (strain DSM 10229 / NCIMB 13809 / X14)</name>
    <dbReference type="NCBI Taxonomy" id="323097"/>
    <lineage>
        <taxon>Bacteria</taxon>
        <taxon>Pseudomonadati</taxon>
        <taxon>Pseudomonadota</taxon>
        <taxon>Alphaproteobacteria</taxon>
        <taxon>Hyphomicrobiales</taxon>
        <taxon>Nitrobacteraceae</taxon>
        <taxon>Nitrobacter</taxon>
    </lineage>
</organism>
<keyword evidence="4" id="KW-1185">Reference proteome</keyword>
<dbReference type="AlphaFoldDB" id="Q1QPI5"/>
<dbReference type="OrthoDB" id="9810174at2"/>
<dbReference type="STRING" id="323097.Nham_1014"/>
<dbReference type="InterPro" id="IPR011083">
    <property type="entry name" value="Phage_tail_collar_dom"/>
</dbReference>
<dbReference type="HOGENOM" id="CLU_087872_0_0_5"/>
<feature type="region of interest" description="Disordered" evidence="1">
    <location>
        <begin position="108"/>
        <end position="151"/>
    </location>
</feature>
<dbReference type="Gene3D" id="3.90.1340.10">
    <property type="entry name" value="Phage tail collar domain"/>
    <property type="match status" value="1"/>
</dbReference>
<dbReference type="RefSeq" id="WP_011509558.1">
    <property type="nucleotide sequence ID" value="NC_007964.1"/>
</dbReference>
<feature type="domain" description="Phage tail collar" evidence="2">
    <location>
        <begin position="6"/>
        <end position="61"/>
    </location>
</feature>
<reference evidence="3 4" key="1">
    <citation type="submission" date="2006-03" db="EMBL/GenBank/DDBJ databases">
        <title>Complete sequence of chromosome of Nitrobacter hamburgensis X14.</title>
        <authorList>
            <consortium name="US DOE Joint Genome Institute"/>
            <person name="Copeland A."/>
            <person name="Lucas S."/>
            <person name="Lapidus A."/>
            <person name="Barry K."/>
            <person name="Detter J.C."/>
            <person name="Glavina del Rio T."/>
            <person name="Hammon N."/>
            <person name="Israni S."/>
            <person name="Dalin E."/>
            <person name="Tice H."/>
            <person name="Pitluck S."/>
            <person name="Chain P."/>
            <person name="Malfatti S."/>
            <person name="Shin M."/>
            <person name="Vergez L."/>
            <person name="Schmutz J."/>
            <person name="Larimer F."/>
            <person name="Land M."/>
            <person name="Hauser L."/>
            <person name="Kyrpides N."/>
            <person name="Ivanova N."/>
            <person name="Ward B."/>
            <person name="Arp D."/>
            <person name="Klotz M."/>
            <person name="Stein L."/>
            <person name="O'Mullan G."/>
            <person name="Starkenburg S."/>
            <person name="Sayavedra L."/>
            <person name="Poret-Peterson A.T."/>
            <person name="Gentry M.E."/>
            <person name="Bruce D."/>
            <person name="Richardson P."/>
        </authorList>
    </citation>
    <scope>NUCLEOTIDE SEQUENCE [LARGE SCALE GENOMIC DNA]</scope>
    <source>
        <strain evidence="4">DSM 10229 / NCIMB 13809 / X14</strain>
    </source>
</reference>
<gene>
    <name evidence="3" type="ordered locus">Nham_1014</name>
</gene>
<proteinExistence type="predicted"/>
<dbReference type="SUPFAM" id="SSF88874">
    <property type="entry name" value="Receptor-binding domain of short tail fibre protein gp12"/>
    <property type="match status" value="1"/>
</dbReference>
<evidence type="ECO:0000313" key="3">
    <source>
        <dbReference type="EMBL" id="ABE61862.1"/>
    </source>
</evidence>
<accession>Q1QPI5</accession>
<name>Q1QPI5_NITHX</name>
<dbReference type="EMBL" id="CP000319">
    <property type="protein sequence ID" value="ABE61862.1"/>
    <property type="molecule type" value="Genomic_DNA"/>
</dbReference>
<evidence type="ECO:0000313" key="4">
    <source>
        <dbReference type="Proteomes" id="UP000001953"/>
    </source>
</evidence>
<dbReference type="KEGG" id="nha:Nham_1014"/>
<evidence type="ECO:0000256" key="1">
    <source>
        <dbReference type="SAM" id="MobiDB-lite"/>
    </source>
</evidence>
<dbReference type="Proteomes" id="UP000001953">
    <property type="component" value="Chromosome"/>
</dbReference>
<dbReference type="Pfam" id="PF07484">
    <property type="entry name" value="Collar"/>
    <property type="match status" value="1"/>
</dbReference>
<protein>
    <submittedName>
        <fullName evidence="3">Phage Tail Collar</fullName>
    </submittedName>
</protein>
<sequence>MEPFIGQIQIFGFNYAPRNWAFCNGATLAIRQNTALFSLLGTMYGGDGVTTFMLPNFAGRTGCNQGQGVGLTARTIGEAFGENSVALVSEEMPSHSHSFTVYNQTDTTKRTSAPANGSSLVVPQNSTPFSSSGTANTQFSPHMGGLTGGNQPHENRQPYLAMNFCIALQGVFPAFGDAVA</sequence>